<dbReference type="AlphaFoldDB" id="A0A1I7N7W6"/>
<feature type="transmembrane region" description="Helical" evidence="2">
    <location>
        <begin position="178"/>
        <end position="198"/>
    </location>
</feature>
<sequence>MKQGRAKTRFWIKMLWIAGCLLMGWGMSGYAEDPVLTHFSKANAYFQQKKYDSAFQLYKACISEGIVSPDVYYNAGCAAFESRHMGEAVYYFRKALLLAQEKGLPTADIEHNLHVAEQQVKDMPETLPPLFFVSVWFRLVHMFSLNTWALLLVVNIWIVALLLAIRWLKGQNKSGVKYIFGASICSLLLLIVIALSAYQSTHPHGAAVCIAPQAALYTAPDTQSEVMTQLSEGVPCEVLDMAGSWCKIQLPNHISGWVKADAIRQL</sequence>
<dbReference type="RefSeq" id="WP_092458247.1">
    <property type="nucleotide sequence ID" value="NZ_FPCJ01000001.1"/>
</dbReference>
<keyword evidence="2" id="KW-1133">Transmembrane helix</keyword>
<evidence type="ECO:0000256" key="1">
    <source>
        <dbReference type="PROSITE-ProRule" id="PRU00339"/>
    </source>
</evidence>
<dbReference type="Proteomes" id="UP000199537">
    <property type="component" value="Unassembled WGS sequence"/>
</dbReference>
<evidence type="ECO:0000313" key="5">
    <source>
        <dbReference type="Proteomes" id="UP000199537"/>
    </source>
</evidence>
<proteinExistence type="predicted"/>
<reference evidence="5" key="1">
    <citation type="submission" date="2016-10" db="EMBL/GenBank/DDBJ databases">
        <authorList>
            <person name="Varghese N."/>
            <person name="Submissions S."/>
        </authorList>
    </citation>
    <scope>NUCLEOTIDE SEQUENCE [LARGE SCALE GENOMIC DNA]</scope>
    <source>
        <strain evidence="5">DSM 14807</strain>
    </source>
</reference>
<gene>
    <name evidence="4" type="ORF">SAMN05660895_0878</name>
</gene>
<dbReference type="SMART" id="SM00028">
    <property type="entry name" value="TPR"/>
    <property type="match status" value="2"/>
</dbReference>
<feature type="repeat" description="TPR" evidence="1">
    <location>
        <begin position="69"/>
        <end position="102"/>
    </location>
</feature>
<dbReference type="EMBL" id="FPCJ01000001">
    <property type="protein sequence ID" value="SFV30748.1"/>
    <property type="molecule type" value="Genomic_DNA"/>
</dbReference>
<dbReference type="OrthoDB" id="9776208at2"/>
<dbReference type="Pfam" id="PF13181">
    <property type="entry name" value="TPR_8"/>
    <property type="match status" value="2"/>
</dbReference>
<organism evidence="4 5">
    <name type="scientific">Thermoflavifilum thermophilum</name>
    <dbReference type="NCBI Taxonomy" id="1393122"/>
    <lineage>
        <taxon>Bacteria</taxon>
        <taxon>Pseudomonadati</taxon>
        <taxon>Bacteroidota</taxon>
        <taxon>Chitinophagia</taxon>
        <taxon>Chitinophagales</taxon>
        <taxon>Chitinophagaceae</taxon>
        <taxon>Thermoflavifilum</taxon>
    </lineage>
</organism>
<evidence type="ECO:0000313" key="4">
    <source>
        <dbReference type="EMBL" id="SFV30748.1"/>
    </source>
</evidence>
<keyword evidence="2" id="KW-0472">Membrane</keyword>
<feature type="domain" description="SH3b" evidence="3">
    <location>
        <begin position="214"/>
        <end position="261"/>
    </location>
</feature>
<dbReference type="STRING" id="1393122.SAMN05660895_0878"/>
<name>A0A1I7N7W6_9BACT</name>
<accession>A0A1I7N7W6</accession>
<dbReference type="SUPFAM" id="SSF48452">
    <property type="entry name" value="TPR-like"/>
    <property type="match status" value="1"/>
</dbReference>
<evidence type="ECO:0000256" key="2">
    <source>
        <dbReference type="SAM" id="Phobius"/>
    </source>
</evidence>
<dbReference type="Pfam" id="PF08239">
    <property type="entry name" value="SH3_3"/>
    <property type="match status" value="1"/>
</dbReference>
<keyword evidence="2" id="KW-0812">Transmembrane</keyword>
<dbReference type="PROSITE" id="PS50005">
    <property type="entry name" value="TPR"/>
    <property type="match status" value="1"/>
</dbReference>
<evidence type="ECO:0000259" key="3">
    <source>
        <dbReference type="Pfam" id="PF08239"/>
    </source>
</evidence>
<keyword evidence="1" id="KW-0802">TPR repeat</keyword>
<dbReference type="Gene3D" id="1.25.40.10">
    <property type="entry name" value="Tetratricopeptide repeat domain"/>
    <property type="match status" value="1"/>
</dbReference>
<protein>
    <submittedName>
        <fullName evidence="4">SH3 domain-containing protein</fullName>
    </submittedName>
</protein>
<feature type="transmembrane region" description="Helical" evidence="2">
    <location>
        <begin position="145"/>
        <end position="166"/>
    </location>
</feature>
<dbReference type="InterPro" id="IPR019734">
    <property type="entry name" value="TPR_rpt"/>
</dbReference>
<dbReference type="Gene3D" id="2.30.30.40">
    <property type="entry name" value="SH3 Domains"/>
    <property type="match status" value="1"/>
</dbReference>
<dbReference type="InterPro" id="IPR003646">
    <property type="entry name" value="SH3-like_bac-type"/>
</dbReference>
<keyword evidence="5" id="KW-1185">Reference proteome</keyword>
<dbReference type="InterPro" id="IPR011990">
    <property type="entry name" value="TPR-like_helical_dom_sf"/>
</dbReference>